<dbReference type="InterPro" id="IPR051396">
    <property type="entry name" value="Bact_Antivir_Def_Nuclease"/>
</dbReference>
<sequence>MFIERLTLSNFRCFGPAPHTIHLSQGLTAFVGANGCGKTAVMQALQRLFGVTGEQRRVRRQDFHVPNAEDSSPGHKRFFIEAIIAFPELDSPTGDHAAIPEFFHQMAADETGRLKCRLRFEASWTDDGSLDGAFEQHFWAIRTFGDFNDEDCIEIKPFDRTRIQLVYVPAIRDGASQVAAFLRGRLWRAAQWSERVKEAFSEAGRQLSDAFGAESAVARVTQAVTARWQEVFNAGTDTKPKFRPLDLRFQEFIRKVEVVFHPDEAGRERPLDDLSDGQRSLFHLAMTAATLDIEGYIAANPVTTGFQDDGVPLPALTLIAIEEPENNLAPFYLSRIIRQTESLASGNRAQALVSSHSASILARVNPANVRHFRLDPSTRTARVQAIQLPRDDMEASKFIREAVYSYPELYFARFVVLGEGASEEIVLPRLAEAIDFPIDRSFVAVVPLGGRHVNHLWRLLNDLEIPHVTLLDLDWGRAGGGWGRIKTTCEQLLKNGIAPHVLFGDQLSPEGSTANLAAFDSASLEDFKYLTEWVNYLRHFGIFFCTPLDLDYSMLHAFHEAYMVAEPGRRGPSDVGDPRIAVLGDDGVHALYGEHEDLWLRWYRYLFLGRGKPSTHVRVLSQLEPETLAKDMPEELRELLSVIIKRLEPARVIKA</sequence>
<evidence type="ECO:0000313" key="4">
    <source>
        <dbReference type="Proteomes" id="UP000011922"/>
    </source>
</evidence>
<dbReference type="Pfam" id="PF13304">
    <property type="entry name" value="AAA_21"/>
    <property type="match status" value="1"/>
</dbReference>
<dbReference type="Gene3D" id="3.40.50.300">
    <property type="entry name" value="P-loop containing nucleotide triphosphate hydrolases"/>
    <property type="match status" value="2"/>
</dbReference>
<dbReference type="InterPro" id="IPR034139">
    <property type="entry name" value="TOPRIM_OLD"/>
</dbReference>
<dbReference type="GO" id="GO:0016887">
    <property type="term" value="F:ATP hydrolysis activity"/>
    <property type="evidence" value="ECO:0007669"/>
    <property type="project" value="InterPro"/>
</dbReference>
<reference evidence="3 4" key="1">
    <citation type="journal article" date="2013" name="Genome Announc.">
        <title>Draft Genome Sequence for Desulfovibrio africanus Strain PCS.</title>
        <authorList>
            <person name="Brown S.D."/>
            <person name="Utturkar S.M."/>
            <person name="Arkin A.P."/>
            <person name="Deutschbauer A.M."/>
            <person name="Elias D.A."/>
            <person name="Hazen T.C."/>
            <person name="Chakraborty R."/>
        </authorList>
    </citation>
    <scope>NUCLEOTIDE SEQUENCE [LARGE SCALE GENOMIC DNA]</scope>
    <source>
        <strain evidence="3 4">PCS</strain>
    </source>
</reference>
<comment type="caution">
    <text evidence="3">The sequence shown here is derived from an EMBL/GenBank/DDBJ whole genome shotgun (WGS) entry which is preliminary data.</text>
</comment>
<dbReference type="PATRIC" id="fig|1262666.3.peg.208"/>
<dbReference type="OrthoDB" id="9816506at2"/>
<proteinExistence type="predicted"/>
<dbReference type="SUPFAM" id="SSF52540">
    <property type="entry name" value="P-loop containing nucleoside triphosphate hydrolases"/>
    <property type="match status" value="1"/>
</dbReference>
<dbReference type="PANTHER" id="PTHR43581:SF2">
    <property type="entry name" value="EXCINUCLEASE ATPASE SUBUNIT"/>
    <property type="match status" value="1"/>
</dbReference>
<gene>
    <name evidence="3" type="ORF">PCS_00206</name>
</gene>
<dbReference type="RefSeq" id="WP_005983145.1">
    <property type="nucleotide sequence ID" value="NZ_AOSV01000003.1"/>
</dbReference>
<dbReference type="InterPro" id="IPR003959">
    <property type="entry name" value="ATPase_AAA_core"/>
</dbReference>
<dbReference type="GO" id="GO:0005524">
    <property type="term" value="F:ATP binding"/>
    <property type="evidence" value="ECO:0007669"/>
    <property type="project" value="InterPro"/>
</dbReference>
<evidence type="ECO:0000259" key="1">
    <source>
        <dbReference type="Pfam" id="PF13304"/>
    </source>
</evidence>
<dbReference type="CDD" id="cd01026">
    <property type="entry name" value="TOPRIM_OLD"/>
    <property type="match status" value="1"/>
</dbReference>
<dbReference type="AlphaFoldDB" id="M5Q2L7"/>
<organism evidence="3 4">
    <name type="scientific">Desulfocurvibacter africanus PCS</name>
    <dbReference type="NCBI Taxonomy" id="1262666"/>
    <lineage>
        <taxon>Bacteria</taxon>
        <taxon>Pseudomonadati</taxon>
        <taxon>Thermodesulfobacteriota</taxon>
        <taxon>Desulfovibrionia</taxon>
        <taxon>Desulfovibrionales</taxon>
        <taxon>Desulfovibrionaceae</taxon>
        <taxon>Desulfocurvibacter</taxon>
    </lineage>
</organism>
<accession>M5Q2L7</accession>
<name>M5Q2L7_DESAF</name>
<feature type="domain" description="ATPase AAA-type core" evidence="1">
    <location>
        <begin position="27"/>
        <end position="361"/>
    </location>
</feature>
<dbReference type="EMBL" id="AOSV01000003">
    <property type="protein sequence ID" value="EMG38576.1"/>
    <property type="molecule type" value="Genomic_DNA"/>
</dbReference>
<dbReference type="InterPro" id="IPR027417">
    <property type="entry name" value="P-loop_NTPase"/>
</dbReference>
<dbReference type="Proteomes" id="UP000011922">
    <property type="component" value="Unassembled WGS sequence"/>
</dbReference>
<dbReference type="PANTHER" id="PTHR43581">
    <property type="entry name" value="ATP/GTP PHOSPHATASE"/>
    <property type="match status" value="1"/>
</dbReference>
<protein>
    <submittedName>
        <fullName evidence="3">AAA domain containing protein</fullName>
    </submittedName>
</protein>
<dbReference type="Pfam" id="PF20469">
    <property type="entry name" value="OLD-like_TOPRIM"/>
    <property type="match status" value="1"/>
</dbReference>
<feature type="domain" description="OLD protein-like TOPRIM" evidence="2">
    <location>
        <begin position="411"/>
        <end position="474"/>
    </location>
</feature>
<evidence type="ECO:0000259" key="2">
    <source>
        <dbReference type="Pfam" id="PF20469"/>
    </source>
</evidence>
<evidence type="ECO:0000313" key="3">
    <source>
        <dbReference type="EMBL" id="EMG38576.1"/>
    </source>
</evidence>